<evidence type="ECO:0000313" key="2">
    <source>
        <dbReference type="Proteomes" id="UP000662185"/>
    </source>
</evidence>
<comment type="caution">
    <text evidence="1">The sequence shown here is derived from an EMBL/GenBank/DDBJ whole genome shotgun (WGS) entry which is preliminary data.</text>
</comment>
<protein>
    <submittedName>
        <fullName evidence="1">Uncharacterized protein</fullName>
    </submittedName>
</protein>
<organism evidence="1 2">
    <name type="scientific">Anabaena sphaerica FACHB-251</name>
    <dbReference type="NCBI Taxonomy" id="2692883"/>
    <lineage>
        <taxon>Bacteria</taxon>
        <taxon>Bacillati</taxon>
        <taxon>Cyanobacteriota</taxon>
        <taxon>Cyanophyceae</taxon>
        <taxon>Nostocales</taxon>
        <taxon>Nostocaceae</taxon>
        <taxon>Anabaena</taxon>
    </lineage>
</organism>
<reference evidence="2" key="1">
    <citation type="journal article" date="2020" name="ISME J.">
        <title>Comparative genomics reveals insights into cyanobacterial evolution and habitat adaptation.</title>
        <authorList>
            <person name="Chen M.Y."/>
            <person name="Teng W.K."/>
            <person name="Zhao L."/>
            <person name="Hu C.X."/>
            <person name="Zhou Y.K."/>
            <person name="Han B.P."/>
            <person name="Song L.R."/>
            <person name="Shu W.S."/>
        </authorList>
    </citation>
    <scope>NUCLEOTIDE SEQUENCE [LARGE SCALE GENOMIC DNA]</scope>
    <source>
        <strain evidence="2">FACHB-251</strain>
    </source>
</reference>
<name>A0A926WLI4_9NOST</name>
<sequence>MEGYDVVLIGAGHNALVCAAYLVKAGYSGVIANLLQKFKHEKPNFR</sequence>
<dbReference type="EMBL" id="JACJQU010000031">
    <property type="protein sequence ID" value="MBD2296820.1"/>
    <property type="molecule type" value="Genomic_DNA"/>
</dbReference>
<keyword evidence="2" id="KW-1185">Reference proteome</keyword>
<evidence type="ECO:0000313" key="1">
    <source>
        <dbReference type="EMBL" id="MBD2296820.1"/>
    </source>
</evidence>
<dbReference type="AlphaFoldDB" id="A0A926WLI4"/>
<proteinExistence type="predicted"/>
<dbReference type="Proteomes" id="UP000662185">
    <property type="component" value="Unassembled WGS sequence"/>
</dbReference>
<dbReference type="SUPFAM" id="SSF51905">
    <property type="entry name" value="FAD/NAD(P)-binding domain"/>
    <property type="match status" value="1"/>
</dbReference>
<gene>
    <name evidence="1" type="ORF">H6G06_25920</name>
</gene>
<dbReference type="InterPro" id="IPR036188">
    <property type="entry name" value="FAD/NAD-bd_sf"/>
</dbReference>
<dbReference type="Gene3D" id="3.50.50.60">
    <property type="entry name" value="FAD/NAD(P)-binding domain"/>
    <property type="match status" value="1"/>
</dbReference>
<accession>A0A926WLI4</accession>